<accession>A0A1I5MAU0</accession>
<sequence>MTCTYTSGGAAEPGRPGGALDLGDDRSRTGMPRDEPEGSR</sequence>
<dbReference type="AlphaFoldDB" id="A0A1I5MAU0"/>
<reference evidence="3" key="1">
    <citation type="submission" date="2016-10" db="EMBL/GenBank/DDBJ databases">
        <authorList>
            <person name="Varghese N."/>
            <person name="Submissions S."/>
        </authorList>
    </citation>
    <scope>NUCLEOTIDE SEQUENCE [LARGE SCALE GENOMIC DNA]</scope>
    <source>
        <strain evidence="3">CGMCC 4.5579</strain>
    </source>
</reference>
<dbReference type="Proteomes" id="UP000198727">
    <property type="component" value="Unassembled WGS sequence"/>
</dbReference>
<evidence type="ECO:0000313" key="2">
    <source>
        <dbReference type="EMBL" id="SFP06131.1"/>
    </source>
</evidence>
<protein>
    <submittedName>
        <fullName evidence="2">Uncharacterized protein</fullName>
    </submittedName>
</protein>
<feature type="region of interest" description="Disordered" evidence="1">
    <location>
        <begin position="1"/>
        <end position="40"/>
    </location>
</feature>
<evidence type="ECO:0000313" key="3">
    <source>
        <dbReference type="Proteomes" id="UP000198727"/>
    </source>
</evidence>
<dbReference type="EMBL" id="FOWW01000001">
    <property type="protein sequence ID" value="SFP06131.1"/>
    <property type="molecule type" value="Genomic_DNA"/>
</dbReference>
<name>A0A1I5MAU0_9PSEU</name>
<organism evidence="2 3">
    <name type="scientific">Amycolatopsis arida</name>
    <dbReference type="NCBI Taxonomy" id="587909"/>
    <lineage>
        <taxon>Bacteria</taxon>
        <taxon>Bacillati</taxon>
        <taxon>Actinomycetota</taxon>
        <taxon>Actinomycetes</taxon>
        <taxon>Pseudonocardiales</taxon>
        <taxon>Pseudonocardiaceae</taxon>
        <taxon>Amycolatopsis</taxon>
    </lineage>
</organism>
<evidence type="ECO:0000256" key="1">
    <source>
        <dbReference type="SAM" id="MobiDB-lite"/>
    </source>
</evidence>
<dbReference type="STRING" id="587909.SAMN05421810_101842"/>
<gene>
    <name evidence="2" type="ORF">SAMN05421810_101842</name>
</gene>
<feature type="compositionally biased region" description="Basic and acidic residues" evidence="1">
    <location>
        <begin position="23"/>
        <end position="40"/>
    </location>
</feature>
<keyword evidence="3" id="KW-1185">Reference proteome</keyword>
<dbReference type="RefSeq" id="WP_279587043.1">
    <property type="nucleotide sequence ID" value="NZ_FOWW01000001.1"/>
</dbReference>
<proteinExistence type="predicted"/>